<dbReference type="AlphaFoldDB" id="A0A368SL79"/>
<reference evidence="1" key="2">
    <citation type="submission" date="2015-07" db="EMBL/GenBank/DDBJ databases">
        <authorList>
            <person name="Noorani M."/>
        </authorList>
    </citation>
    <scope>NUCLEOTIDE SEQUENCE</scope>
    <source>
        <strain evidence="1">Yugu1</strain>
    </source>
</reference>
<name>A0A368SL79_SETIT</name>
<dbReference type="EMBL" id="CM003536">
    <property type="protein sequence ID" value="RCV43189.1"/>
    <property type="molecule type" value="Genomic_DNA"/>
</dbReference>
<protein>
    <submittedName>
        <fullName evidence="1">Uncharacterized protein</fullName>
    </submittedName>
</protein>
<organism evidence="1">
    <name type="scientific">Setaria italica</name>
    <name type="common">Foxtail millet</name>
    <name type="synonym">Panicum italicum</name>
    <dbReference type="NCBI Taxonomy" id="4555"/>
    <lineage>
        <taxon>Eukaryota</taxon>
        <taxon>Viridiplantae</taxon>
        <taxon>Streptophyta</taxon>
        <taxon>Embryophyta</taxon>
        <taxon>Tracheophyta</taxon>
        <taxon>Spermatophyta</taxon>
        <taxon>Magnoliopsida</taxon>
        <taxon>Liliopsida</taxon>
        <taxon>Poales</taxon>
        <taxon>Poaceae</taxon>
        <taxon>PACMAD clade</taxon>
        <taxon>Panicoideae</taxon>
        <taxon>Panicodae</taxon>
        <taxon>Paniceae</taxon>
        <taxon>Cenchrinae</taxon>
        <taxon>Setaria</taxon>
    </lineage>
</organism>
<evidence type="ECO:0000313" key="1">
    <source>
        <dbReference type="EMBL" id="RCV43189.1"/>
    </source>
</evidence>
<sequence length="105" mass="11451">MATDLGGRKVPQRWQQAPWVAGIKAEILKIILGVVVPNSSPDDLQSSTFLDYVTVQPTSATSSRSEVSLGGLQEAAELRQQVVEYEQMLSDLKMKAQASDVAMKM</sequence>
<proteinExistence type="predicted"/>
<accession>A0A368SL79</accession>
<reference evidence="1" key="1">
    <citation type="journal article" date="2012" name="Nat. Biotechnol.">
        <title>Reference genome sequence of the model plant Setaria.</title>
        <authorList>
            <person name="Bennetzen J.L."/>
            <person name="Schmutz J."/>
            <person name="Wang H."/>
            <person name="Percifield R."/>
            <person name="Hawkins J."/>
            <person name="Pontaroli A.C."/>
            <person name="Estep M."/>
            <person name="Feng L."/>
            <person name="Vaughn J.N."/>
            <person name="Grimwood J."/>
            <person name="Jenkins J."/>
            <person name="Barry K."/>
            <person name="Lindquist E."/>
            <person name="Hellsten U."/>
            <person name="Deshpande S."/>
            <person name="Wang X."/>
            <person name="Wu X."/>
            <person name="Mitros T."/>
            <person name="Triplett J."/>
            <person name="Yang X."/>
            <person name="Ye C.Y."/>
            <person name="Mauro-Herrera M."/>
            <person name="Wang L."/>
            <person name="Li P."/>
            <person name="Sharma M."/>
            <person name="Sharma R."/>
            <person name="Ronald P.C."/>
            <person name="Panaud O."/>
            <person name="Kellogg E.A."/>
            <person name="Brutnell T.P."/>
            <person name="Doust A.N."/>
            <person name="Tuskan G.A."/>
            <person name="Rokhsar D."/>
            <person name="Devos K.M."/>
        </authorList>
    </citation>
    <scope>NUCLEOTIDE SEQUENCE [LARGE SCALE GENOMIC DNA]</scope>
    <source>
        <strain evidence="1">Yugu1</strain>
    </source>
</reference>
<gene>
    <name evidence="1" type="ORF">SETIT_9G275100v2</name>
</gene>